<dbReference type="Bgee" id="WBGene00009633">
    <property type="expression patterns" value="Expressed in pharyngeal muscle cell (C elegans) and 1 other cell type or tissue"/>
</dbReference>
<dbReference type="CTD" id="185669"/>
<evidence type="ECO:0000313" key="3">
    <source>
        <dbReference type="Proteomes" id="UP000001940"/>
    </source>
</evidence>
<dbReference type="HOGENOM" id="CLU_065865_0_0_1"/>
<dbReference type="AlphaFoldDB" id="Q20333"/>
<dbReference type="AGR" id="WB:WBGene00009633"/>
<dbReference type="EMBL" id="BX284606">
    <property type="protein sequence ID" value="CAA91465.1"/>
    <property type="molecule type" value="Genomic_DNA"/>
</dbReference>
<dbReference type="OrthoDB" id="5780548at2759"/>
<sequence length="258" mass="30345">MLHYNSRVANQFPGVDLNVFRKIHYLELLSQMFGFLFYTFYLIIFLVHGKTFFISEHTFKAIFIIQMITFGAALVIQKFSFMVNSVEYVTYSTFPFIPKFVISICDRLVTAQMPLYWFVVSAFLIIQIAQFANQNPRGIKLAHTYLIPYGIIITLISFITPDHMKLFMIVVCFLIWWIYRKHMIAQLYSQDMTARDVLNMRRMNIWLSSQIFGTLIFHLLDLGMMLAIKSSVTDTGRQTYYGFYKNEVTNHSTNDKNQ</sequence>
<dbReference type="eggNOG" id="ENOG502TH0X">
    <property type="taxonomic scope" value="Eukaryota"/>
</dbReference>
<dbReference type="PaxDb" id="6239-F42E11.3"/>
<dbReference type="WormBase" id="F42E11.3">
    <property type="protein sequence ID" value="CE03310"/>
    <property type="gene ID" value="WBGene00009633"/>
</dbReference>
<dbReference type="KEGG" id="cel:CELE_F42E11.3"/>
<keyword evidence="1" id="KW-0472">Membrane</keyword>
<evidence type="ECO:0000313" key="2">
    <source>
        <dbReference type="EMBL" id="CAA91465.1"/>
    </source>
</evidence>
<protein>
    <submittedName>
        <fullName evidence="2">Brp/Blh family beta-carotene 15,15'-monooxygenase</fullName>
    </submittedName>
</protein>
<keyword evidence="1" id="KW-1133">Transmembrane helix</keyword>
<feature type="transmembrane region" description="Helical" evidence="1">
    <location>
        <begin position="115"/>
        <end position="132"/>
    </location>
</feature>
<gene>
    <name evidence="2" type="ORF">CELE_F42E11.3</name>
    <name evidence="2 4" type="ORF">F42E11.3</name>
</gene>
<proteinExistence type="predicted"/>
<feature type="transmembrane region" description="Helical" evidence="1">
    <location>
        <begin position="205"/>
        <end position="228"/>
    </location>
</feature>
<feature type="transmembrane region" description="Helical" evidence="1">
    <location>
        <begin position="28"/>
        <end position="47"/>
    </location>
</feature>
<dbReference type="GeneID" id="185669"/>
<dbReference type="Proteomes" id="UP000001940">
    <property type="component" value="Chromosome X"/>
</dbReference>
<organism evidence="2 3">
    <name type="scientific">Caenorhabditis elegans</name>
    <dbReference type="NCBI Taxonomy" id="6239"/>
    <lineage>
        <taxon>Eukaryota</taxon>
        <taxon>Metazoa</taxon>
        <taxon>Ecdysozoa</taxon>
        <taxon>Nematoda</taxon>
        <taxon>Chromadorea</taxon>
        <taxon>Rhabditida</taxon>
        <taxon>Rhabditina</taxon>
        <taxon>Rhabditomorpha</taxon>
        <taxon>Rhabditoidea</taxon>
        <taxon>Rhabditidae</taxon>
        <taxon>Peloderinae</taxon>
        <taxon>Caenorhabditis</taxon>
    </lineage>
</organism>
<name>Q20333_CAEEL</name>
<dbReference type="InParanoid" id="Q20333"/>
<accession>Q20333</accession>
<evidence type="ECO:0000256" key="1">
    <source>
        <dbReference type="SAM" id="Phobius"/>
    </source>
</evidence>
<evidence type="ECO:0000313" key="4">
    <source>
        <dbReference type="WormBase" id="F42E11.3"/>
    </source>
</evidence>
<feature type="transmembrane region" description="Helical" evidence="1">
    <location>
        <begin position="144"/>
        <end position="160"/>
    </location>
</feature>
<keyword evidence="1" id="KW-0812">Transmembrane</keyword>
<dbReference type="RefSeq" id="NP_509905.1">
    <property type="nucleotide sequence ID" value="NM_077504.1"/>
</dbReference>
<dbReference type="UCSC" id="F42E11.3">
    <property type="organism name" value="c. elegans"/>
</dbReference>
<dbReference type="FunCoup" id="Q20333">
    <property type="interactions" value="811"/>
</dbReference>
<feature type="transmembrane region" description="Helical" evidence="1">
    <location>
        <begin position="59"/>
        <end position="76"/>
    </location>
</feature>
<reference evidence="2 3" key="1">
    <citation type="journal article" date="1998" name="Science">
        <title>Genome sequence of the nematode C. elegans: a platform for investigating biology.</title>
        <authorList>
            <consortium name="The C. elegans sequencing consortium"/>
            <person name="Sulson J.E."/>
            <person name="Waterston R."/>
        </authorList>
    </citation>
    <scope>NUCLEOTIDE SEQUENCE [LARGE SCALE GENOMIC DNA]</scope>
    <source>
        <strain evidence="2 3">Bristol N2</strain>
    </source>
</reference>
<dbReference type="PIR" id="T22092">
    <property type="entry name" value="T22092"/>
</dbReference>
<dbReference type="OMA" id="MRRMNIW"/>
<keyword evidence="3" id="KW-1185">Reference proteome</keyword>